<evidence type="ECO:0000256" key="2">
    <source>
        <dbReference type="ARBA" id="ARBA00022741"/>
    </source>
</evidence>
<feature type="region of interest" description="Disordered" evidence="6">
    <location>
        <begin position="1"/>
        <end position="20"/>
    </location>
</feature>
<dbReference type="AlphaFoldDB" id="A0A2T9Z4K6"/>
<dbReference type="Gene3D" id="3.40.50.300">
    <property type="entry name" value="P-loop containing nucleotide triphosphate hydrolases"/>
    <property type="match status" value="1"/>
</dbReference>
<dbReference type="InterPro" id="IPR049730">
    <property type="entry name" value="SNF2/RAD54-like_C"/>
</dbReference>
<evidence type="ECO:0000256" key="6">
    <source>
        <dbReference type="SAM" id="MobiDB-lite"/>
    </source>
</evidence>
<dbReference type="GO" id="GO:0007131">
    <property type="term" value="P:reciprocal meiotic recombination"/>
    <property type="evidence" value="ECO:0007669"/>
    <property type="project" value="TreeGrafter"/>
</dbReference>
<evidence type="ECO:0000256" key="1">
    <source>
        <dbReference type="ARBA" id="ARBA00022553"/>
    </source>
</evidence>
<dbReference type="PANTHER" id="PTHR45629:SF7">
    <property type="entry name" value="DNA EXCISION REPAIR PROTEIN ERCC-6-RELATED"/>
    <property type="match status" value="1"/>
</dbReference>
<keyword evidence="3" id="KW-0378">Hydrolase</keyword>
<dbReference type="SMART" id="SM00487">
    <property type="entry name" value="DEXDc"/>
    <property type="match status" value="1"/>
</dbReference>
<dbReference type="GO" id="GO:0005634">
    <property type="term" value="C:nucleus"/>
    <property type="evidence" value="ECO:0007669"/>
    <property type="project" value="TreeGrafter"/>
</dbReference>
<dbReference type="PROSITE" id="PS51194">
    <property type="entry name" value="HELICASE_CTER"/>
    <property type="match status" value="1"/>
</dbReference>
<proteinExistence type="predicted"/>
<sequence length="839" mass="93839">MISTQLSQTEPKNLLYSNPINKPFRSPLVSRNVSNQNYKARACKTPLRTVTETNSRNICLGIKRPLVMSSLNSLQQSQSKQLKADPAEKINNEPNSSSSLTFNVPRQLFSAFKSPLKAGTNPGSKENSQTLNPTQDGTSSVKSQCLNLGIRKKMVLNNGPKHDPNAEDAIVLYRPEDDPDTKVEEQPKTKSIASILDKSSSSSPNKKVAVVVDPILGKKLRPHQVEGIKFIYECVTGRRVEGANGCIMADEMGLGKTLQCIALMWSLLKQSPDPGKPTIDKCIIVCPSSLVKNWESELIKWLGSIRISAYACDNKGSKEKVEKELRHFVVSKGRMNIKPVLIISYETLRMYTPILGKGSYGLMLCDEGHRLKNCNSQTFIALNSLPVRRRVILTGTPVQNDLTEYFSLLNFANPGLLGDSNEFRRNFENPILRGRDSEATDKEKQISDKKLAELANVANKVIIRRTNDLLSKYLPIKYEYVVFCPLSDLQTELYEKYVKGNAVKKILNEESGSKASGGDTSLQAITILKKLCNHPALLKLPGCIEGSEKVIPDSYYEEGIMNSGAGNANRRRAAAANVDYGGGKRASFHPKWSGKMSLLDRMLKYISKSPEKDKIVLISNYTQTLDLFEELCKGRGYGYLRLDGSLSIPKRMQLVDQFNNPNSGYMIFLLSSKAGGCGLNLVGANRLVLFDPDWNPATDQQALARVWRDGQKKTCYIYRFVCTGTIEEKIFQRQSHKVSISSCVVDERDGVERHFSKDQMKELFKSKLRGVTECETHDTYKCKRCHNGKQFVRAEEPMDYGDASSWNHFSRGDLSKAYDLALKATAADDVTFLFQYKSH</sequence>
<keyword evidence="5" id="KW-0067">ATP-binding</keyword>
<dbReference type="FunFam" id="3.40.50.300:FF:000332">
    <property type="entry name" value="DNA repair and recombination protein RAD54-like"/>
    <property type="match status" value="1"/>
</dbReference>
<feature type="compositionally biased region" description="Basic and acidic residues" evidence="6">
    <location>
        <begin position="178"/>
        <end position="188"/>
    </location>
</feature>
<dbReference type="InterPro" id="IPR050496">
    <property type="entry name" value="SNF2_RAD54_helicase_repair"/>
</dbReference>
<evidence type="ECO:0000313" key="10">
    <source>
        <dbReference type="Proteomes" id="UP000245609"/>
    </source>
</evidence>
<comment type="caution">
    <text evidence="9">The sequence shown here is derived from an EMBL/GenBank/DDBJ whole genome shotgun (WGS) entry which is preliminary data.</text>
</comment>
<feature type="compositionally biased region" description="Polar residues" evidence="6">
    <location>
        <begin position="92"/>
        <end position="102"/>
    </location>
</feature>
<dbReference type="Proteomes" id="UP000245609">
    <property type="component" value="Unassembled WGS sequence"/>
</dbReference>
<dbReference type="EMBL" id="MBFS01002254">
    <property type="protein sequence ID" value="PVU99545.1"/>
    <property type="molecule type" value="Genomic_DNA"/>
</dbReference>
<dbReference type="PROSITE" id="PS51192">
    <property type="entry name" value="HELICASE_ATP_BIND_1"/>
    <property type="match status" value="1"/>
</dbReference>
<dbReference type="Pfam" id="PF00271">
    <property type="entry name" value="Helicase_C"/>
    <property type="match status" value="1"/>
</dbReference>
<feature type="region of interest" description="Disordered" evidence="6">
    <location>
        <begin position="178"/>
        <end position="198"/>
    </location>
</feature>
<dbReference type="InterPro" id="IPR014001">
    <property type="entry name" value="Helicase_ATP-bd"/>
</dbReference>
<feature type="region of interest" description="Disordered" evidence="6">
    <location>
        <begin position="114"/>
        <end position="142"/>
    </location>
</feature>
<feature type="domain" description="Helicase C-terminal" evidence="8">
    <location>
        <begin position="598"/>
        <end position="751"/>
    </location>
</feature>
<evidence type="ECO:0000256" key="3">
    <source>
        <dbReference type="ARBA" id="ARBA00022801"/>
    </source>
</evidence>
<dbReference type="STRING" id="133381.A0A2T9Z4K6"/>
<dbReference type="Pfam" id="PF00176">
    <property type="entry name" value="SNF2-rel_dom"/>
    <property type="match status" value="1"/>
</dbReference>
<feature type="domain" description="Helicase ATP-binding" evidence="7">
    <location>
        <begin position="237"/>
        <end position="415"/>
    </location>
</feature>
<dbReference type="GO" id="GO:0005524">
    <property type="term" value="F:ATP binding"/>
    <property type="evidence" value="ECO:0007669"/>
    <property type="project" value="UniProtKB-KW"/>
</dbReference>
<dbReference type="FunFam" id="3.40.50.10810:FF:000010">
    <property type="entry name" value="DNA repair and recombination protein RAD54-like"/>
    <property type="match status" value="1"/>
</dbReference>
<keyword evidence="2" id="KW-0547">Nucleotide-binding</keyword>
<dbReference type="InterPro" id="IPR000330">
    <property type="entry name" value="SNF2_N"/>
</dbReference>
<reference evidence="9 10" key="1">
    <citation type="journal article" date="2018" name="MBio">
        <title>Comparative Genomics Reveals the Core Gene Toolbox for the Fungus-Insect Symbiosis.</title>
        <authorList>
            <person name="Wang Y."/>
            <person name="Stata M."/>
            <person name="Wang W."/>
            <person name="Stajich J.E."/>
            <person name="White M.M."/>
            <person name="Moncalvo J.M."/>
        </authorList>
    </citation>
    <scope>NUCLEOTIDE SEQUENCE [LARGE SCALE GENOMIC DNA]</scope>
    <source>
        <strain evidence="9 10">SC-DP-2</strain>
    </source>
</reference>
<evidence type="ECO:0000259" key="7">
    <source>
        <dbReference type="PROSITE" id="PS51192"/>
    </source>
</evidence>
<dbReference type="InterPro" id="IPR027417">
    <property type="entry name" value="P-loop_NTPase"/>
</dbReference>
<keyword evidence="10" id="KW-1185">Reference proteome</keyword>
<dbReference type="CDD" id="cd18793">
    <property type="entry name" value="SF2_C_SNF"/>
    <property type="match status" value="1"/>
</dbReference>
<feature type="compositionally biased region" description="Low complexity" evidence="6">
    <location>
        <begin position="71"/>
        <end position="81"/>
    </location>
</feature>
<evidence type="ECO:0000259" key="8">
    <source>
        <dbReference type="PROSITE" id="PS51194"/>
    </source>
</evidence>
<evidence type="ECO:0000256" key="4">
    <source>
        <dbReference type="ARBA" id="ARBA00022806"/>
    </source>
</evidence>
<dbReference type="GO" id="GO:0004386">
    <property type="term" value="F:helicase activity"/>
    <property type="evidence" value="ECO:0007669"/>
    <property type="project" value="UniProtKB-KW"/>
</dbReference>
<dbReference type="PANTHER" id="PTHR45629">
    <property type="entry name" value="SNF2/RAD54 FAMILY MEMBER"/>
    <property type="match status" value="1"/>
</dbReference>
<evidence type="ECO:0000313" key="9">
    <source>
        <dbReference type="EMBL" id="PVU99545.1"/>
    </source>
</evidence>
<dbReference type="InterPro" id="IPR038718">
    <property type="entry name" value="SNF2-like_sf"/>
</dbReference>
<dbReference type="OrthoDB" id="413460at2759"/>
<keyword evidence="1" id="KW-0597">Phosphoprotein</keyword>
<feature type="compositionally biased region" description="Polar residues" evidence="6">
    <location>
        <begin position="121"/>
        <end position="142"/>
    </location>
</feature>
<keyword evidence="4" id="KW-0347">Helicase</keyword>
<dbReference type="GO" id="GO:0015616">
    <property type="term" value="F:DNA translocase activity"/>
    <property type="evidence" value="ECO:0007669"/>
    <property type="project" value="TreeGrafter"/>
</dbReference>
<feature type="compositionally biased region" description="Basic and acidic residues" evidence="6">
    <location>
        <begin position="82"/>
        <end position="91"/>
    </location>
</feature>
<dbReference type="Gene3D" id="1.20.120.850">
    <property type="entry name" value="SWI2/SNF2 ATPases, N-terminal domain"/>
    <property type="match status" value="1"/>
</dbReference>
<name>A0A2T9Z4K6_9FUNG</name>
<dbReference type="SUPFAM" id="SSF52540">
    <property type="entry name" value="P-loop containing nucleoside triphosphate hydrolases"/>
    <property type="match status" value="2"/>
</dbReference>
<gene>
    <name evidence="9" type="ORF">BB560_005486</name>
</gene>
<feature type="region of interest" description="Disordered" evidence="6">
    <location>
        <begin position="71"/>
        <end position="102"/>
    </location>
</feature>
<dbReference type="SMART" id="SM00490">
    <property type="entry name" value="HELICc"/>
    <property type="match status" value="1"/>
</dbReference>
<organism evidence="9 10">
    <name type="scientific">Smittium megazygosporum</name>
    <dbReference type="NCBI Taxonomy" id="133381"/>
    <lineage>
        <taxon>Eukaryota</taxon>
        <taxon>Fungi</taxon>
        <taxon>Fungi incertae sedis</taxon>
        <taxon>Zoopagomycota</taxon>
        <taxon>Kickxellomycotina</taxon>
        <taxon>Harpellomycetes</taxon>
        <taxon>Harpellales</taxon>
        <taxon>Legeriomycetaceae</taxon>
        <taxon>Smittium</taxon>
    </lineage>
</organism>
<dbReference type="Gene3D" id="3.40.50.10810">
    <property type="entry name" value="Tandem AAA-ATPase domain"/>
    <property type="match status" value="1"/>
</dbReference>
<accession>A0A2T9Z4K6</accession>
<evidence type="ECO:0000256" key="5">
    <source>
        <dbReference type="ARBA" id="ARBA00022840"/>
    </source>
</evidence>
<dbReference type="GO" id="GO:0045003">
    <property type="term" value="P:double-strand break repair via synthesis-dependent strand annealing"/>
    <property type="evidence" value="ECO:0007669"/>
    <property type="project" value="TreeGrafter"/>
</dbReference>
<dbReference type="InterPro" id="IPR001650">
    <property type="entry name" value="Helicase_C-like"/>
</dbReference>
<dbReference type="GO" id="GO:0016787">
    <property type="term" value="F:hydrolase activity"/>
    <property type="evidence" value="ECO:0007669"/>
    <property type="project" value="UniProtKB-KW"/>
</dbReference>
<protein>
    <recommendedName>
        <fullName evidence="11">DNA repair and recombination protein RAD54</fullName>
    </recommendedName>
</protein>
<evidence type="ECO:0008006" key="11">
    <source>
        <dbReference type="Google" id="ProtNLM"/>
    </source>
</evidence>